<reference evidence="6" key="2">
    <citation type="submission" date="2020-09" db="EMBL/GenBank/DDBJ databases">
        <authorList>
            <person name="Luo X."/>
        </authorList>
    </citation>
    <scope>NUCLEOTIDE SEQUENCE</scope>
    <source>
        <strain evidence="6">TRM S81-3</strain>
    </source>
</reference>
<evidence type="ECO:0000256" key="4">
    <source>
        <dbReference type="PROSITE-ProRule" id="PRU00335"/>
    </source>
</evidence>
<dbReference type="PROSITE" id="PS50977">
    <property type="entry name" value="HTH_TETR_2"/>
    <property type="match status" value="1"/>
</dbReference>
<dbReference type="InterPro" id="IPR023772">
    <property type="entry name" value="DNA-bd_HTH_TetR-type_CS"/>
</dbReference>
<evidence type="ECO:0000256" key="1">
    <source>
        <dbReference type="ARBA" id="ARBA00023015"/>
    </source>
</evidence>
<evidence type="ECO:0000313" key="7">
    <source>
        <dbReference type="Proteomes" id="UP000621210"/>
    </source>
</evidence>
<dbReference type="InterPro" id="IPR009057">
    <property type="entry name" value="Homeodomain-like_sf"/>
</dbReference>
<gene>
    <name evidence="6" type="ORF">H0H10_14825</name>
</gene>
<dbReference type="InterPro" id="IPR054126">
    <property type="entry name" value="CprB_TetR_C"/>
</dbReference>
<proteinExistence type="predicted"/>
<dbReference type="InterPro" id="IPR036271">
    <property type="entry name" value="Tet_transcr_reg_TetR-rel_C_sf"/>
</dbReference>
<comment type="caution">
    <text evidence="6">The sequence shown here is derived from an EMBL/GenBank/DDBJ whole genome shotgun (WGS) entry which is preliminary data.</text>
</comment>
<sequence>MPAEPKQQRALKTRDDILRGAALAFEDFGYKGASMREIAARSGVTLGAVYFHFAGKQELARAVILAQPDVMVPKLQSVGIQRLVDLTLVWAHEINANPVMRAAVRLAVEQQAHGIEEDTSFQEWEVLFRKWLEEARDEGELAPGASTGAVAEFMVGAMTGMQHHARLTGKINTLGDRVVRMWQLLLPGLTTPDVAARLDLDPRRGAA</sequence>
<protein>
    <submittedName>
        <fullName evidence="6">TetR/AcrR family transcriptional regulator</fullName>
    </submittedName>
</protein>
<dbReference type="GO" id="GO:0003700">
    <property type="term" value="F:DNA-binding transcription factor activity"/>
    <property type="evidence" value="ECO:0007669"/>
    <property type="project" value="TreeGrafter"/>
</dbReference>
<dbReference type="Pfam" id="PF00440">
    <property type="entry name" value="TetR_N"/>
    <property type="match status" value="1"/>
</dbReference>
<feature type="domain" description="HTH tetR-type" evidence="5">
    <location>
        <begin position="11"/>
        <end position="71"/>
    </location>
</feature>
<keyword evidence="2 4" id="KW-0238">DNA-binding</keyword>
<evidence type="ECO:0000313" key="6">
    <source>
        <dbReference type="EMBL" id="MBD0420403.1"/>
    </source>
</evidence>
<dbReference type="RefSeq" id="WP_188181389.1">
    <property type="nucleotide sequence ID" value="NZ_JACVQF010000187.1"/>
</dbReference>
<dbReference type="Gene3D" id="1.10.357.10">
    <property type="entry name" value="Tetracycline Repressor, domain 2"/>
    <property type="match status" value="1"/>
</dbReference>
<organism evidence="6 7">
    <name type="scientific">Streptomyces griseicoloratus</name>
    <dbReference type="NCBI Taxonomy" id="2752516"/>
    <lineage>
        <taxon>Bacteria</taxon>
        <taxon>Bacillati</taxon>
        <taxon>Actinomycetota</taxon>
        <taxon>Actinomycetes</taxon>
        <taxon>Kitasatosporales</taxon>
        <taxon>Streptomycetaceae</taxon>
        <taxon>Streptomyces</taxon>
    </lineage>
</organism>
<keyword evidence="7" id="KW-1185">Reference proteome</keyword>
<dbReference type="NCBIfam" id="NF041196">
    <property type="entry name" value="ScbR_bind_reg"/>
    <property type="match status" value="1"/>
</dbReference>
<dbReference type="PANTHER" id="PTHR30055:SF234">
    <property type="entry name" value="HTH-TYPE TRANSCRIPTIONAL REGULATOR BETI"/>
    <property type="match status" value="1"/>
</dbReference>
<dbReference type="GO" id="GO:0000976">
    <property type="term" value="F:transcription cis-regulatory region binding"/>
    <property type="evidence" value="ECO:0007669"/>
    <property type="project" value="TreeGrafter"/>
</dbReference>
<dbReference type="PROSITE" id="PS01081">
    <property type="entry name" value="HTH_TETR_1"/>
    <property type="match status" value="1"/>
</dbReference>
<dbReference type="EMBL" id="JACVQF010000187">
    <property type="protein sequence ID" value="MBD0420403.1"/>
    <property type="molecule type" value="Genomic_DNA"/>
</dbReference>
<dbReference type="InterPro" id="IPR047923">
    <property type="entry name" value="ArpA-like"/>
</dbReference>
<dbReference type="SUPFAM" id="SSF46689">
    <property type="entry name" value="Homeodomain-like"/>
    <property type="match status" value="1"/>
</dbReference>
<evidence type="ECO:0000259" key="5">
    <source>
        <dbReference type="PROSITE" id="PS50977"/>
    </source>
</evidence>
<reference evidence="6" key="1">
    <citation type="submission" date="2020-09" db="EMBL/GenBank/DDBJ databases">
        <title>Streptomyces grisecoloratus sp. nov., isolated from cotton soil.</title>
        <authorList>
            <person name="Xing L."/>
        </authorList>
    </citation>
    <scope>NUCLEOTIDE SEQUENCE</scope>
    <source>
        <strain evidence="6">TRM S81-3</strain>
    </source>
</reference>
<dbReference type="InterPro" id="IPR050109">
    <property type="entry name" value="HTH-type_TetR-like_transc_reg"/>
</dbReference>
<feature type="DNA-binding region" description="H-T-H motif" evidence="4">
    <location>
        <begin position="34"/>
        <end position="53"/>
    </location>
</feature>
<name>A0A926L0Z7_9ACTN</name>
<dbReference type="Proteomes" id="UP000621210">
    <property type="component" value="Unassembled WGS sequence"/>
</dbReference>
<dbReference type="Pfam" id="PF21935">
    <property type="entry name" value="TetR_C_45"/>
    <property type="match status" value="1"/>
</dbReference>
<dbReference type="InterPro" id="IPR001647">
    <property type="entry name" value="HTH_TetR"/>
</dbReference>
<evidence type="ECO:0000256" key="3">
    <source>
        <dbReference type="ARBA" id="ARBA00023163"/>
    </source>
</evidence>
<dbReference type="PANTHER" id="PTHR30055">
    <property type="entry name" value="HTH-TYPE TRANSCRIPTIONAL REGULATOR RUTR"/>
    <property type="match status" value="1"/>
</dbReference>
<dbReference type="AlphaFoldDB" id="A0A926L0Z7"/>
<evidence type="ECO:0000256" key="2">
    <source>
        <dbReference type="ARBA" id="ARBA00023125"/>
    </source>
</evidence>
<dbReference type="PRINTS" id="PR00455">
    <property type="entry name" value="HTHTETR"/>
</dbReference>
<accession>A0A926L0Z7</accession>
<keyword evidence="3" id="KW-0804">Transcription</keyword>
<keyword evidence="1" id="KW-0805">Transcription regulation</keyword>
<dbReference type="SUPFAM" id="SSF48498">
    <property type="entry name" value="Tetracyclin repressor-like, C-terminal domain"/>
    <property type="match status" value="1"/>
</dbReference>